<keyword evidence="4" id="KW-1185">Reference proteome</keyword>
<sequence length="173" mass="18827">MQAVELFEQRVKPSEVARRLRVSVKSAYLWHQLWQDGGVQALASRGPSGSRCRLSQRSLEKLAVYLEQGPAAHGWVEDQVWTASRVATLIGRKFHVSYSVSGATRLMHRLGFSPQVPARRVAERDEQAVTVWKEATWAEVKGPGRPAGATSASRTKQVSPAGRRGDGPGAGAG</sequence>
<evidence type="ECO:0000313" key="4">
    <source>
        <dbReference type="Proteomes" id="UP000599437"/>
    </source>
</evidence>
<comment type="caution">
    <text evidence="3">The sequence shown here is derived from an EMBL/GenBank/DDBJ whole genome shotgun (WGS) entry which is preliminary data.</text>
</comment>
<dbReference type="Pfam" id="PF13384">
    <property type="entry name" value="HTH_23"/>
    <property type="match status" value="1"/>
</dbReference>
<dbReference type="InterPro" id="IPR025959">
    <property type="entry name" value="Winged_HTH_dom"/>
</dbReference>
<evidence type="ECO:0000313" key="3">
    <source>
        <dbReference type="EMBL" id="GHB31434.1"/>
    </source>
</evidence>
<accession>A0ABQ3EAC3</accession>
<dbReference type="SUPFAM" id="SSF46689">
    <property type="entry name" value="Homeodomain-like"/>
    <property type="match status" value="1"/>
</dbReference>
<protein>
    <recommendedName>
        <fullName evidence="2">Winged helix-turn helix domain-containing protein</fullName>
    </recommendedName>
</protein>
<dbReference type="InterPro" id="IPR009057">
    <property type="entry name" value="Homeodomain-like_sf"/>
</dbReference>
<proteinExistence type="predicted"/>
<feature type="domain" description="Winged helix-turn helix" evidence="2">
    <location>
        <begin position="77"/>
        <end position="135"/>
    </location>
</feature>
<dbReference type="Proteomes" id="UP000599437">
    <property type="component" value="Unassembled WGS sequence"/>
</dbReference>
<feature type="region of interest" description="Disordered" evidence="1">
    <location>
        <begin position="139"/>
        <end position="173"/>
    </location>
</feature>
<organism evidence="3 4">
    <name type="scientific">Streptomyces chryseus</name>
    <dbReference type="NCBI Taxonomy" id="68186"/>
    <lineage>
        <taxon>Bacteria</taxon>
        <taxon>Bacillati</taxon>
        <taxon>Actinomycetota</taxon>
        <taxon>Actinomycetes</taxon>
        <taxon>Kitasatosporales</taxon>
        <taxon>Streptomycetaceae</taxon>
        <taxon>Streptomyces</taxon>
    </lineage>
</organism>
<evidence type="ECO:0000259" key="2">
    <source>
        <dbReference type="Pfam" id="PF13592"/>
    </source>
</evidence>
<name>A0ABQ3EAC3_9ACTN</name>
<dbReference type="Pfam" id="PF13592">
    <property type="entry name" value="HTH_33"/>
    <property type="match status" value="1"/>
</dbReference>
<gene>
    <name evidence="3" type="ORF">GCM10010346_63550</name>
</gene>
<evidence type="ECO:0000256" key="1">
    <source>
        <dbReference type="SAM" id="MobiDB-lite"/>
    </source>
</evidence>
<dbReference type="EMBL" id="BMVO01000040">
    <property type="protein sequence ID" value="GHB31434.1"/>
    <property type="molecule type" value="Genomic_DNA"/>
</dbReference>
<reference evidence="4" key="1">
    <citation type="journal article" date="2019" name="Int. J. Syst. Evol. Microbiol.">
        <title>The Global Catalogue of Microorganisms (GCM) 10K type strain sequencing project: providing services to taxonomists for standard genome sequencing and annotation.</title>
        <authorList>
            <consortium name="The Broad Institute Genomics Platform"/>
            <consortium name="The Broad Institute Genome Sequencing Center for Infectious Disease"/>
            <person name="Wu L."/>
            <person name="Ma J."/>
        </authorList>
    </citation>
    <scope>NUCLEOTIDE SEQUENCE [LARGE SCALE GENOMIC DNA]</scope>
    <source>
        <strain evidence="4">JCM 4737</strain>
    </source>
</reference>